<evidence type="ECO:0000256" key="4">
    <source>
        <dbReference type="ARBA" id="ARBA00008779"/>
    </source>
</evidence>
<dbReference type="GO" id="GO:0046872">
    <property type="term" value="F:metal ion binding"/>
    <property type="evidence" value="ECO:0007669"/>
    <property type="project" value="UniProtKB-KW"/>
</dbReference>
<evidence type="ECO:0000259" key="11">
    <source>
        <dbReference type="Pfam" id="PF12548"/>
    </source>
</evidence>
<feature type="domain" description="Extracellular sulfatase C-terminal" evidence="11">
    <location>
        <begin position="359"/>
        <end position="473"/>
    </location>
</feature>
<dbReference type="GO" id="GO:0008449">
    <property type="term" value="F:N-acetylglucosamine-6-sulfatase activity"/>
    <property type="evidence" value="ECO:0007669"/>
    <property type="project" value="TreeGrafter"/>
</dbReference>
<protein>
    <submittedName>
        <fullName evidence="12">Putative extracellular sulfatase Sulf-1-like protein</fullName>
    </submittedName>
</protein>
<feature type="region of interest" description="Disordered" evidence="8">
    <location>
        <begin position="372"/>
        <end position="405"/>
    </location>
</feature>
<dbReference type="VEuPathDB" id="VectorBase:LDEU003359"/>
<accession>A0A443SMB7</accession>
<dbReference type="InterPro" id="IPR024609">
    <property type="entry name" value="Extracellular_sulfatase_C"/>
</dbReference>
<dbReference type="Pfam" id="PF12548">
    <property type="entry name" value="DUF3740"/>
    <property type="match status" value="1"/>
</dbReference>
<evidence type="ECO:0000259" key="10">
    <source>
        <dbReference type="Pfam" id="PF00884"/>
    </source>
</evidence>
<feature type="chain" id="PRO_5019027194" evidence="9">
    <location>
        <begin position="23"/>
        <end position="575"/>
    </location>
</feature>
<comment type="similarity">
    <text evidence="4">Belongs to the sulfatase family.</text>
</comment>
<reference evidence="12 13" key="1">
    <citation type="journal article" date="2018" name="Gigascience">
        <title>Genomes of trombidid mites reveal novel predicted allergens and laterally-transferred genes associated with secondary metabolism.</title>
        <authorList>
            <person name="Dong X."/>
            <person name="Chaisiri K."/>
            <person name="Xia D."/>
            <person name="Armstrong S.D."/>
            <person name="Fang Y."/>
            <person name="Donnelly M.J."/>
            <person name="Kadowaki T."/>
            <person name="McGarry J.W."/>
            <person name="Darby A.C."/>
            <person name="Makepeace B.L."/>
        </authorList>
    </citation>
    <scope>NUCLEOTIDE SEQUENCE [LARGE SCALE GENOMIC DNA]</scope>
    <source>
        <strain evidence="12">UoL-UT</strain>
    </source>
</reference>
<dbReference type="GO" id="GO:0005539">
    <property type="term" value="F:glycosaminoglycan binding"/>
    <property type="evidence" value="ECO:0007669"/>
    <property type="project" value="TreeGrafter"/>
</dbReference>
<dbReference type="GO" id="GO:0005795">
    <property type="term" value="C:Golgi stack"/>
    <property type="evidence" value="ECO:0007669"/>
    <property type="project" value="UniProtKB-SubCell"/>
</dbReference>
<sequence length="575" mass="66808">MYNTGCIIQYFSLTLRLVSIFGIETASWDYAPNPDKQWLLRHTRQMEQIHVHFTDLLHTKRLQTLQSIDEAVEKIYNELRALEQLNDTYILYTSDHGYHLGQFGLVKGKSMPFEFDVRVPFYIRGPNIKPGISVQNIVLNIDIAPTLLDIAGVSIPDRMDGQSFLSALRDLKNIGNENTKNDLIKANNSKPARDSFLIERGKALVYHSDSSSNSTIKKMSKKQWLAVECQKPEFKHPCAHYQLWECVLNNGEYKMKKCRIKYNVAGVNNNQTNGGDCVCGDSLDDTNQRVFQSAHFIENYDLSEQRSQQYLDLLEKRLQRRFLKEHVKRHFRPVFIGSRSKRAIDKQSSVADTREFDVLGVYALSKYLDASDNKESDNSVSNDTTNFANISDSTKDESDDTSKSTFDRQRVNSLCDVHLNRSVWCAKQVYHNKDSWKRKKERVDNLIKKLQLKLELLKGIRRHLNWRKPLQNDAGNGCVCDSRKQPESDADQTHVSIQSKYSEYTNSRKHSSKDRKSRRKVKKLRRKIKFENTTCNYEKMNCFTHDNDHWKTAPLWTGQLRFCCCSRMFSCFIVT</sequence>
<dbReference type="AlphaFoldDB" id="A0A443SMB7"/>
<feature type="compositionally biased region" description="Basic residues" evidence="8">
    <location>
        <begin position="507"/>
        <end position="523"/>
    </location>
</feature>
<comment type="cofactor">
    <cofactor evidence="1">
        <name>Ca(2+)</name>
        <dbReference type="ChEBI" id="CHEBI:29108"/>
    </cofactor>
</comment>
<keyword evidence="9" id="KW-0732">Signal</keyword>
<dbReference type="OrthoDB" id="96314at2759"/>
<dbReference type="GO" id="GO:0009986">
    <property type="term" value="C:cell surface"/>
    <property type="evidence" value="ECO:0007669"/>
    <property type="project" value="UniProtKB-SubCell"/>
</dbReference>
<feature type="domain" description="Sulfatase N-terminal" evidence="10">
    <location>
        <begin position="57"/>
        <end position="153"/>
    </location>
</feature>
<comment type="caution">
    <text evidence="12">The sequence shown here is derived from an EMBL/GenBank/DDBJ whole genome shotgun (WGS) entry which is preliminary data.</text>
</comment>
<evidence type="ECO:0000256" key="8">
    <source>
        <dbReference type="SAM" id="MobiDB-lite"/>
    </source>
</evidence>
<gene>
    <name evidence="12" type="ORF">B4U80_03425</name>
</gene>
<evidence type="ECO:0000313" key="13">
    <source>
        <dbReference type="Proteomes" id="UP000288716"/>
    </source>
</evidence>
<keyword evidence="7" id="KW-0333">Golgi apparatus</keyword>
<evidence type="ECO:0000256" key="5">
    <source>
        <dbReference type="ARBA" id="ARBA00022723"/>
    </source>
</evidence>
<feature type="signal peptide" evidence="9">
    <location>
        <begin position="1"/>
        <end position="22"/>
    </location>
</feature>
<dbReference type="Gene3D" id="3.40.720.10">
    <property type="entry name" value="Alkaline Phosphatase, subunit A"/>
    <property type="match status" value="1"/>
</dbReference>
<organism evidence="12 13">
    <name type="scientific">Leptotrombidium deliense</name>
    <dbReference type="NCBI Taxonomy" id="299467"/>
    <lineage>
        <taxon>Eukaryota</taxon>
        <taxon>Metazoa</taxon>
        <taxon>Ecdysozoa</taxon>
        <taxon>Arthropoda</taxon>
        <taxon>Chelicerata</taxon>
        <taxon>Arachnida</taxon>
        <taxon>Acari</taxon>
        <taxon>Acariformes</taxon>
        <taxon>Trombidiformes</taxon>
        <taxon>Prostigmata</taxon>
        <taxon>Anystina</taxon>
        <taxon>Parasitengona</taxon>
        <taxon>Trombiculoidea</taxon>
        <taxon>Trombiculidae</taxon>
        <taxon>Leptotrombidium</taxon>
    </lineage>
</organism>
<comment type="subcellular location">
    <subcellularLocation>
        <location evidence="2">Cell surface</location>
    </subcellularLocation>
    <subcellularLocation>
        <location evidence="3">Golgi apparatus</location>
        <location evidence="3">Golgi stack</location>
    </subcellularLocation>
</comment>
<dbReference type="EMBL" id="NCKV01001266">
    <property type="protein sequence ID" value="RWS28681.1"/>
    <property type="molecule type" value="Genomic_DNA"/>
</dbReference>
<evidence type="ECO:0000313" key="12">
    <source>
        <dbReference type="EMBL" id="RWS28681.1"/>
    </source>
</evidence>
<dbReference type="InterPro" id="IPR000917">
    <property type="entry name" value="Sulfatase_N"/>
</dbReference>
<name>A0A443SMB7_9ACAR</name>
<dbReference type="Proteomes" id="UP000288716">
    <property type="component" value="Unassembled WGS sequence"/>
</dbReference>
<feature type="region of interest" description="Disordered" evidence="8">
    <location>
        <begin position="503"/>
        <end position="523"/>
    </location>
</feature>
<dbReference type="Pfam" id="PF00884">
    <property type="entry name" value="Sulfatase"/>
    <property type="match status" value="1"/>
</dbReference>
<evidence type="ECO:0000256" key="1">
    <source>
        <dbReference type="ARBA" id="ARBA00001913"/>
    </source>
</evidence>
<dbReference type="PANTHER" id="PTHR43108">
    <property type="entry name" value="N-ACETYLGLUCOSAMINE-6-SULFATASE FAMILY MEMBER"/>
    <property type="match status" value="1"/>
</dbReference>
<proteinExistence type="inferred from homology"/>
<evidence type="ECO:0000256" key="2">
    <source>
        <dbReference type="ARBA" id="ARBA00004241"/>
    </source>
</evidence>
<evidence type="ECO:0000256" key="7">
    <source>
        <dbReference type="ARBA" id="ARBA00023034"/>
    </source>
</evidence>
<keyword evidence="13" id="KW-1185">Reference proteome</keyword>
<feature type="compositionally biased region" description="Basic and acidic residues" evidence="8">
    <location>
        <begin position="393"/>
        <end position="405"/>
    </location>
</feature>
<evidence type="ECO:0000256" key="3">
    <source>
        <dbReference type="ARBA" id="ARBA00004348"/>
    </source>
</evidence>
<dbReference type="InterPro" id="IPR017850">
    <property type="entry name" value="Alkaline_phosphatase_core_sf"/>
</dbReference>
<keyword evidence="6" id="KW-0106">Calcium</keyword>
<dbReference type="STRING" id="299467.A0A443SMB7"/>
<evidence type="ECO:0000256" key="6">
    <source>
        <dbReference type="ARBA" id="ARBA00022837"/>
    </source>
</evidence>
<dbReference type="SUPFAM" id="SSF53649">
    <property type="entry name" value="Alkaline phosphatase-like"/>
    <property type="match status" value="1"/>
</dbReference>
<dbReference type="PANTHER" id="PTHR43108:SF16">
    <property type="entry name" value="EXTRACELLULAR SULFATASE SULF-1 HOMOLOG"/>
    <property type="match status" value="1"/>
</dbReference>
<keyword evidence="5" id="KW-0479">Metal-binding</keyword>
<feature type="compositionally biased region" description="Polar residues" evidence="8">
    <location>
        <begin position="378"/>
        <end position="390"/>
    </location>
</feature>
<evidence type="ECO:0000256" key="9">
    <source>
        <dbReference type="SAM" id="SignalP"/>
    </source>
</evidence>